<protein>
    <submittedName>
        <fullName evidence="6">DoxX family protein</fullName>
    </submittedName>
</protein>
<evidence type="ECO:0000256" key="5">
    <source>
        <dbReference type="SAM" id="Phobius"/>
    </source>
</evidence>
<evidence type="ECO:0000313" key="7">
    <source>
        <dbReference type="Proteomes" id="UP001223016"/>
    </source>
</evidence>
<evidence type="ECO:0000256" key="3">
    <source>
        <dbReference type="ARBA" id="ARBA00022989"/>
    </source>
</evidence>
<reference evidence="6 7" key="1">
    <citation type="submission" date="2023-07" db="EMBL/GenBank/DDBJ databases">
        <title>Identification of four novel Pseudomonas species associated with bacterial leaf spot of cucurbits.</title>
        <authorList>
            <person name="Fullem K.R."/>
        </authorList>
    </citation>
    <scope>NUCLEOTIDE SEQUENCE [LARGE SCALE GENOMIC DNA]</scope>
    <source>
        <strain evidence="6 7">KFB 138</strain>
    </source>
</reference>
<organism evidence="6 7">
    <name type="scientific">Pseudomonas serbiensis</name>
    <dbReference type="NCBI Taxonomy" id="3064350"/>
    <lineage>
        <taxon>Bacteria</taxon>
        <taxon>Pseudomonadati</taxon>
        <taxon>Pseudomonadota</taxon>
        <taxon>Gammaproteobacteria</taxon>
        <taxon>Pseudomonadales</taxon>
        <taxon>Pseudomonadaceae</taxon>
        <taxon>Pseudomonas</taxon>
    </lineage>
</organism>
<feature type="transmembrane region" description="Helical" evidence="5">
    <location>
        <begin position="68"/>
        <end position="86"/>
    </location>
</feature>
<feature type="transmembrane region" description="Helical" evidence="5">
    <location>
        <begin position="44"/>
        <end position="62"/>
    </location>
</feature>
<feature type="transmembrane region" description="Helical" evidence="5">
    <location>
        <begin position="12"/>
        <end position="32"/>
    </location>
</feature>
<evidence type="ECO:0000313" key="6">
    <source>
        <dbReference type="EMBL" id="MDO7925647.1"/>
    </source>
</evidence>
<dbReference type="RefSeq" id="WP_201019603.1">
    <property type="nucleotide sequence ID" value="NZ_JAUQOO010000001.1"/>
</dbReference>
<dbReference type="Pfam" id="PF13564">
    <property type="entry name" value="DoxX_2"/>
    <property type="match status" value="1"/>
</dbReference>
<keyword evidence="2 5" id="KW-0812">Transmembrane</keyword>
<dbReference type="Proteomes" id="UP001223016">
    <property type="component" value="Unassembled WGS sequence"/>
</dbReference>
<evidence type="ECO:0000256" key="1">
    <source>
        <dbReference type="ARBA" id="ARBA00004141"/>
    </source>
</evidence>
<name>A0ABT9CJH5_9PSED</name>
<evidence type="ECO:0000256" key="4">
    <source>
        <dbReference type="ARBA" id="ARBA00023136"/>
    </source>
</evidence>
<accession>A0ABT9CJH5</accession>
<keyword evidence="7" id="KW-1185">Reference proteome</keyword>
<proteinExistence type="predicted"/>
<evidence type="ECO:0000256" key="2">
    <source>
        <dbReference type="ARBA" id="ARBA00022692"/>
    </source>
</evidence>
<dbReference type="InterPro" id="IPR032808">
    <property type="entry name" value="DoxX"/>
</dbReference>
<gene>
    <name evidence="6" type="ORF">Q6A51_02580</name>
</gene>
<comment type="caution">
    <text evidence="6">The sequence shown here is derived from an EMBL/GenBank/DDBJ whole genome shotgun (WGS) entry which is preliminary data.</text>
</comment>
<dbReference type="EMBL" id="JAUQOO010000001">
    <property type="protein sequence ID" value="MDO7925647.1"/>
    <property type="molecule type" value="Genomic_DNA"/>
</dbReference>
<comment type="subcellular location">
    <subcellularLocation>
        <location evidence="1">Membrane</location>
        <topology evidence="1">Multi-pass membrane protein</topology>
    </subcellularLocation>
</comment>
<sequence>MTGIDLTEALPWALAAFFLLGGIVNWIAPARIRKDYERWRYPGWFHYVTGGLEIIAAILFIFPQTRIAGSILAIAIMGGAFATLIFHREYKHALLPALVLFLALVCGWSAT</sequence>
<feature type="transmembrane region" description="Helical" evidence="5">
    <location>
        <begin position="93"/>
        <end position="110"/>
    </location>
</feature>
<keyword evidence="3 5" id="KW-1133">Transmembrane helix</keyword>
<keyword evidence="4 5" id="KW-0472">Membrane</keyword>